<evidence type="ECO:0000256" key="3">
    <source>
        <dbReference type="SAM" id="SignalP"/>
    </source>
</evidence>
<sequence>MKKHLLFFMFLLISSAPFSAEPSTCLAIQDINNNLYHGRTLELTTDLPSWITYYPENTLFQNKTPDGKAGARYQSHYKILAISTNVYDDGDIYNIFQGMNSGGLSFSASLINSADLDDVKPNEYQNAIPVTAIGEWALSQFSRVSEVKASVEKTKFRPPVINGFGNIKAPLHYAFYDKDGGSIVIEAVDGKLTVYENPTRVMTNGPGFPWHLQNLNNYTHLTNIDRSHATLGNVSIRQPDSGIAIAALPSSDTSVGRFIRGVFYTTSVPKPVNAALAMNTLAHIMNRFDRIKDITVDERQARGEVKTSQTEYTVWTSLSDLKEGKMLVKGYADINYTKFSFDKMKDKKMPYFERINAEQ</sequence>
<dbReference type="PANTHER" id="PTHR35527:SF2">
    <property type="entry name" value="HYDROLASE"/>
    <property type="match status" value="1"/>
</dbReference>
<evidence type="ECO:0000313" key="5">
    <source>
        <dbReference type="EMBL" id="QZN97470.1"/>
    </source>
</evidence>
<dbReference type="InterPro" id="IPR029132">
    <property type="entry name" value="CBAH/NAAA_C"/>
</dbReference>
<evidence type="ECO:0000313" key="6">
    <source>
        <dbReference type="Proteomes" id="UP000825886"/>
    </source>
</evidence>
<dbReference type="EMBL" id="CP081864">
    <property type="protein sequence ID" value="QZN97470.1"/>
    <property type="molecule type" value="Genomic_DNA"/>
</dbReference>
<comment type="similarity">
    <text evidence="1">Belongs to the peptidase C59 family.</text>
</comment>
<keyword evidence="6" id="KW-1185">Reference proteome</keyword>
<dbReference type="SUPFAM" id="SSF56235">
    <property type="entry name" value="N-terminal nucleophile aminohydrolases (Ntn hydrolases)"/>
    <property type="match status" value="1"/>
</dbReference>
<proteinExistence type="inferred from homology"/>
<feature type="domain" description="Choloylglycine hydrolase/NAAA C-terminal" evidence="4">
    <location>
        <begin position="24"/>
        <end position="342"/>
    </location>
</feature>
<keyword evidence="3" id="KW-0732">Signal</keyword>
<protein>
    <submittedName>
        <fullName evidence="5">Linear amide C-N hydrolase</fullName>
    </submittedName>
</protein>
<name>A0ABX9AUM1_9ENTR</name>
<dbReference type="InterPro" id="IPR052193">
    <property type="entry name" value="Peptidase_C59"/>
</dbReference>
<dbReference type="Proteomes" id="UP000825886">
    <property type="component" value="Chromosome"/>
</dbReference>
<gene>
    <name evidence="5" type="ORF">K6K13_09135</name>
</gene>
<feature type="signal peptide" evidence="3">
    <location>
        <begin position="1"/>
        <end position="20"/>
    </location>
</feature>
<evidence type="ECO:0000256" key="2">
    <source>
        <dbReference type="ARBA" id="ARBA00022801"/>
    </source>
</evidence>
<reference evidence="5 6" key="1">
    <citation type="submission" date="2021-08" db="EMBL/GenBank/DDBJ databases">
        <title>Culture and genomic analysis of Symbiopectobacterium purcellii sp. nov. gen. nov., isolated from the leafhopper Empoasca decipiens.</title>
        <authorList>
            <person name="Nadal-Jimenez P."/>
            <person name="Siozios S."/>
            <person name="Halliday N."/>
            <person name="Camara M."/>
            <person name="Hurst G.D.D."/>
        </authorList>
    </citation>
    <scope>NUCLEOTIDE SEQUENCE [LARGE SCALE GENOMIC DNA]</scope>
    <source>
        <strain evidence="5 6">SyEd1</strain>
    </source>
</reference>
<evidence type="ECO:0000259" key="4">
    <source>
        <dbReference type="Pfam" id="PF02275"/>
    </source>
</evidence>
<dbReference type="PANTHER" id="PTHR35527">
    <property type="entry name" value="CHOLOYLGLYCINE HYDROLASE"/>
    <property type="match status" value="1"/>
</dbReference>
<dbReference type="GO" id="GO:0016787">
    <property type="term" value="F:hydrolase activity"/>
    <property type="evidence" value="ECO:0007669"/>
    <property type="project" value="UniProtKB-KW"/>
</dbReference>
<feature type="chain" id="PRO_5046917315" evidence="3">
    <location>
        <begin position="21"/>
        <end position="359"/>
    </location>
</feature>
<evidence type="ECO:0000256" key="1">
    <source>
        <dbReference type="ARBA" id="ARBA00006625"/>
    </source>
</evidence>
<dbReference type="Pfam" id="PF02275">
    <property type="entry name" value="CBAH"/>
    <property type="match status" value="1"/>
</dbReference>
<accession>A0ABX9AUM1</accession>
<dbReference type="Gene3D" id="3.60.60.10">
    <property type="entry name" value="Penicillin V Acylase, Chain A"/>
    <property type="match status" value="1"/>
</dbReference>
<dbReference type="InterPro" id="IPR029055">
    <property type="entry name" value="Ntn_hydrolases_N"/>
</dbReference>
<keyword evidence="2 5" id="KW-0378">Hydrolase</keyword>
<organism evidence="5 6">
    <name type="scientific">Symbiopectobacterium purcellii</name>
    <dbReference type="NCBI Taxonomy" id="2871826"/>
    <lineage>
        <taxon>Bacteria</taxon>
        <taxon>Pseudomonadati</taxon>
        <taxon>Pseudomonadota</taxon>
        <taxon>Gammaproteobacteria</taxon>
        <taxon>Enterobacterales</taxon>
        <taxon>Enterobacteriaceae</taxon>
    </lineage>
</organism>
<dbReference type="RefSeq" id="WP_222160507.1">
    <property type="nucleotide sequence ID" value="NZ_CP081864.1"/>
</dbReference>